<evidence type="ECO:0000256" key="1">
    <source>
        <dbReference type="ARBA" id="ARBA00004613"/>
    </source>
</evidence>
<evidence type="ECO:0000256" key="5">
    <source>
        <dbReference type="ARBA" id="ARBA00023157"/>
    </source>
</evidence>
<keyword evidence="4 6" id="KW-0732">Signal</keyword>
<dbReference type="InterPro" id="IPR039455">
    <property type="entry name" value="EPFL"/>
</dbReference>
<feature type="signal peptide" evidence="6">
    <location>
        <begin position="1"/>
        <end position="22"/>
    </location>
</feature>
<dbReference type="EnsemblPlants" id="Zm00001eb032900_T001">
    <property type="protein sequence ID" value="Zm00001eb032900_P001"/>
    <property type="gene ID" value="Zm00001eb032900"/>
</dbReference>
<dbReference type="PANTHER" id="PTHR33109">
    <property type="entry name" value="EPIDERMAL PATTERNING FACTOR-LIKE PROTEIN 4"/>
    <property type="match status" value="1"/>
</dbReference>
<dbReference type="Proteomes" id="UP000007305">
    <property type="component" value="Chromosome 1"/>
</dbReference>
<reference evidence="8 10" key="1">
    <citation type="submission" date="2015-12" db="EMBL/GenBank/DDBJ databases">
        <title>Update maize B73 reference genome by single molecule sequencing technologies.</title>
        <authorList>
            <consortium name="Maize Genome Sequencing Project"/>
            <person name="Ware D."/>
        </authorList>
    </citation>
    <scope>NUCLEOTIDE SEQUENCE [LARGE SCALE GENOMIC DNA]</scope>
    <source>
        <strain evidence="10">cv. B73</strain>
        <tissue evidence="8">Seedling</tissue>
    </source>
</reference>
<evidence type="ECO:0000256" key="3">
    <source>
        <dbReference type="ARBA" id="ARBA00022525"/>
    </source>
</evidence>
<feature type="compositionally biased region" description="Low complexity" evidence="7">
    <location>
        <begin position="99"/>
        <end position="108"/>
    </location>
</feature>
<dbReference type="FunCoup" id="A0A1D6KGU8">
    <property type="interactions" value="1171"/>
</dbReference>
<comment type="similarity">
    <text evidence="2 6">Belongs to the plant cysteine rich small secretory peptide family. Epidermal patterning factor subfamily.</text>
</comment>
<reference evidence="9" key="3">
    <citation type="submission" date="2021-05" db="UniProtKB">
        <authorList>
            <consortium name="EnsemblPlants"/>
        </authorList>
    </citation>
    <scope>IDENTIFICATION</scope>
    <source>
        <strain evidence="9">cv. B73</strain>
    </source>
</reference>
<evidence type="ECO:0000313" key="8">
    <source>
        <dbReference type="EMBL" id="ONM02300.1"/>
    </source>
</evidence>
<dbReference type="GO" id="GO:0005576">
    <property type="term" value="C:extracellular region"/>
    <property type="evidence" value="ECO:0007669"/>
    <property type="project" value="UniProtKB-SubCell"/>
</dbReference>
<sequence length="138" mass="14329">MGHRHVFLVSLALLVLVATTHTGGHATQAATDGVVVGVGSSSMVAGRSMVGSTPPNCEGRCGWWCVGRSCGAVLVPVEPPPHQPHNTQSRRHGSGGTGDDSTASAAAAVRQRRLSPYDDADYSNYKPVTWTCKCVGTS</sequence>
<evidence type="ECO:0000256" key="7">
    <source>
        <dbReference type="SAM" id="MobiDB-lite"/>
    </source>
</evidence>
<organism evidence="9 10">
    <name type="scientific">Zea mays</name>
    <name type="common">Maize</name>
    <dbReference type="NCBI Taxonomy" id="4577"/>
    <lineage>
        <taxon>Eukaryota</taxon>
        <taxon>Viridiplantae</taxon>
        <taxon>Streptophyta</taxon>
        <taxon>Embryophyta</taxon>
        <taxon>Tracheophyta</taxon>
        <taxon>Spermatophyta</taxon>
        <taxon>Magnoliopsida</taxon>
        <taxon>Liliopsida</taxon>
        <taxon>Poales</taxon>
        <taxon>Poaceae</taxon>
        <taxon>PACMAD clade</taxon>
        <taxon>Panicoideae</taxon>
        <taxon>Andropogonodae</taxon>
        <taxon>Andropogoneae</taxon>
        <taxon>Tripsacinae</taxon>
        <taxon>Zea</taxon>
    </lineage>
</organism>
<evidence type="ECO:0000256" key="4">
    <source>
        <dbReference type="ARBA" id="ARBA00022729"/>
    </source>
</evidence>
<keyword evidence="3 6" id="KW-0964">Secreted</keyword>
<accession>A0A1D6KGU8</accession>
<keyword evidence="5" id="KW-1015">Disulfide bond</keyword>
<evidence type="ECO:0000313" key="10">
    <source>
        <dbReference type="Proteomes" id="UP000007305"/>
    </source>
</evidence>
<reference evidence="9" key="2">
    <citation type="submission" date="2019-07" db="EMBL/GenBank/DDBJ databases">
        <authorList>
            <person name="Seetharam A."/>
            <person name="Woodhouse M."/>
            <person name="Cannon E."/>
        </authorList>
    </citation>
    <scope>NUCLEOTIDE SEQUENCE [LARGE SCALE GENOMIC DNA]</scope>
    <source>
        <strain evidence="9">cv. B73</strain>
    </source>
</reference>
<dbReference type="OMA" id="WCVGRSC"/>
<protein>
    <recommendedName>
        <fullName evidence="6">Epidermal patterning factor-like protein</fullName>
    </recommendedName>
</protein>
<evidence type="ECO:0000256" key="2">
    <source>
        <dbReference type="ARBA" id="ARBA00008127"/>
    </source>
</evidence>
<name>A0A1D6KGU8_MAIZE</name>
<dbReference type="GO" id="GO:0010052">
    <property type="term" value="P:guard cell differentiation"/>
    <property type="evidence" value="ECO:0000318"/>
    <property type="project" value="GO_Central"/>
</dbReference>
<feature type="chain" id="PRO_5010806108" description="Epidermal patterning factor-like protein" evidence="6">
    <location>
        <begin position="23"/>
        <end position="138"/>
    </location>
</feature>
<keyword evidence="10" id="KW-1185">Reference proteome</keyword>
<dbReference type="AlphaFoldDB" id="A0A1D6KGU8"/>
<comment type="function">
    <text evidence="6">Controls stomatal patterning.</text>
</comment>
<comment type="subcellular location">
    <subcellularLocation>
        <location evidence="1 6">Secreted</location>
    </subcellularLocation>
</comment>
<evidence type="ECO:0000313" key="9">
    <source>
        <dbReference type="EnsemblPlants" id="Zm00001eb032900_P001"/>
    </source>
</evidence>
<dbReference type="PANTHER" id="PTHR33109:SF76">
    <property type="entry name" value="EPIDERMAL PATTERNING FACTOR-LIKE PROTEIN"/>
    <property type="match status" value="1"/>
</dbReference>
<keyword evidence="6" id="KW-0217">Developmental protein</keyword>
<feature type="region of interest" description="Disordered" evidence="7">
    <location>
        <begin position="76"/>
        <end position="109"/>
    </location>
</feature>
<evidence type="ECO:0000256" key="6">
    <source>
        <dbReference type="RuleBase" id="RU367102"/>
    </source>
</evidence>
<dbReference type="PaxDb" id="4577-AC212323.4_FGP005"/>
<dbReference type="EMBL" id="CM007647">
    <property type="protein sequence ID" value="ONM02300.1"/>
    <property type="molecule type" value="Genomic_DNA"/>
</dbReference>
<proteinExistence type="inferred from homology"/>
<dbReference type="Gramene" id="Zm00001eb032900_T001">
    <property type="protein sequence ID" value="Zm00001eb032900_P001"/>
    <property type="gene ID" value="Zm00001eb032900"/>
</dbReference>
<gene>
    <name evidence="8" type="ORF">ZEAMMB73_Zm00001d031197</name>
</gene>